<comment type="caution">
    <text evidence="1">The sequence shown here is derived from an EMBL/GenBank/DDBJ whole genome shotgun (WGS) entry which is preliminary data.</text>
</comment>
<name>A0A819WKA4_9BILA</name>
<organism evidence="1 2">
    <name type="scientific">Rotaria sordida</name>
    <dbReference type="NCBI Taxonomy" id="392033"/>
    <lineage>
        <taxon>Eukaryota</taxon>
        <taxon>Metazoa</taxon>
        <taxon>Spiralia</taxon>
        <taxon>Gnathifera</taxon>
        <taxon>Rotifera</taxon>
        <taxon>Eurotatoria</taxon>
        <taxon>Bdelloidea</taxon>
        <taxon>Philodinida</taxon>
        <taxon>Philodinidae</taxon>
        <taxon>Rotaria</taxon>
    </lineage>
</organism>
<gene>
    <name evidence="1" type="ORF">JBS370_LOCUS32763</name>
</gene>
<dbReference type="EMBL" id="CAJOBD010008917">
    <property type="protein sequence ID" value="CAF4124050.1"/>
    <property type="molecule type" value="Genomic_DNA"/>
</dbReference>
<reference evidence="1" key="1">
    <citation type="submission" date="2021-02" db="EMBL/GenBank/DDBJ databases">
        <authorList>
            <person name="Nowell W R."/>
        </authorList>
    </citation>
    <scope>NUCLEOTIDE SEQUENCE</scope>
</reference>
<proteinExistence type="predicted"/>
<dbReference type="Proteomes" id="UP000663836">
    <property type="component" value="Unassembled WGS sequence"/>
</dbReference>
<dbReference type="AlphaFoldDB" id="A0A819WKA4"/>
<protein>
    <submittedName>
        <fullName evidence="1">Uncharacterized protein</fullName>
    </submittedName>
</protein>
<feature type="non-terminal residue" evidence="1">
    <location>
        <position position="186"/>
    </location>
</feature>
<evidence type="ECO:0000313" key="1">
    <source>
        <dbReference type="EMBL" id="CAF4124050.1"/>
    </source>
</evidence>
<accession>A0A819WKA4</accession>
<evidence type="ECO:0000313" key="2">
    <source>
        <dbReference type="Proteomes" id="UP000663836"/>
    </source>
</evidence>
<sequence length="186" mass="20890">MMSMKKFKDLSSFGFTSTSRTGEKATVTVLNENINSNTDTSEVATNISVGTSDSILVSSINNHLSPNKQSEATLPEATSSLDSMELKNDIGNYIHNRLNLSDELRYLLLTQHFVPDEKFKWPFVQRKTNNTIENRFLRLHHLNDNKPWLVYSPSKSGLFCVPCVLFAKAAGNNHLGSFVLSPCQQY</sequence>